<evidence type="ECO:0000256" key="7">
    <source>
        <dbReference type="SAM" id="Phobius"/>
    </source>
</evidence>
<evidence type="ECO:0000256" key="2">
    <source>
        <dbReference type="ARBA" id="ARBA00022692"/>
    </source>
</evidence>
<name>A0ABY6Q6L2_9GAMM</name>
<feature type="transmembrane region" description="Helical" evidence="7">
    <location>
        <begin position="18"/>
        <end position="38"/>
    </location>
</feature>
<dbReference type="InterPro" id="IPR051689">
    <property type="entry name" value="Sterol_desaturase/TMEM195"/>
</dbReference>
<evidence type="ECO:0000259" key="8">
    <source>
        <dbReference type="Pfam" id="PF04116"/>
    </source>
</evidence>
<dbReference type="Proteomes" id="UP001317963">
    <property type="component" value="Chromosome"/>
</dbReference>
<keyword evidence="6 7" id="KW-0472">Membrane</keyword>
<dbReference type="EMBL" id="CP036501">
    <property type="protein sequence ID" value="UZP74302.1"/>
    <property type="molecule type" value="Genomic_DNA"/>
</dbReference>
<evidence type="ECO:0000313" key="10">
    <source>
        <dbReference type="Proteomes" id="UP001317963"/>
    </source>
</evidence>
<keyword evidence="4" id="KW-0560">Oxidoreductase</keyword>
<evidence type="ECO:0000313" key="9">
    <source>
        <dbReference type="EMBL" id="UZP74302.1"/>
    </source>
</evidence>
<evidence type="ECO:0000256" key="1">
    <source>
        <dbReference type="ARBA" id="ARBA00004127"/>
    </source>
</evidence>
<evidence type="ECO:0000256" key="5">
    <source>
        <dbReference type="ARBA" id="ARBA00023098"/>
    </source>
</evidence>
<keyword evidence="5" id="KW-0443">Lipid metabolism</keyword>
<dbReference type="InterPro" id="IPR006694">
    <property type="entry name" value="Fatty_acid_hydroxylase"/>
</dbReference>
<dbReference type="PANTHER" id="PTHR21624:SF1">
    <property type="entry name" value="ALKYLGLYCEROL MONOOXYGENASE"/>
    <property type="match status" value="1"/>
</dbReference>
<gene>
    <name evidence="9" type="ORF">E0F26_05875</name>
</gene>
<evidence type="ECO:0000256" key="3">
    <source>
        <dbReference type="ARBA" id="ARBA00022989"/>
    </source>
</evidence>
<keyword evidence="10" id="KW-1185">Reference proteome</keyword>
<sequence length="296" mass="34493">MIDALYNKIFSHFYDSSWIYSGLMLLSFSILLIIDFFINRQESAISRLVAKEKSIKIDCIVFLLDALKLFPFLVFIWTFGIPWLVKYPINSNLNINFLHIIHNPILQSIIYIVALDFLGYWAHRVLHRIDFLWEIHKLHHSASSMNIMTANRRHPLETGFRWVFFALPLALIGAPIETFIAATLFSIVSGQVHHLNANWCFGIIGKYLLVSPMYHKIHHSIEDHHFDKNFAIRFCIWDRVFGTYCAPEIQPITIGLRCNNFNELGYLKALISSTQSSIQKVKIRCSYPKFIKDDVK</sequence>
<proteinExistence type="predicted"/>
<feature type="transmembrane region" description="Helical" evidence="7">
    <location>
        <begin position="105"/>
        <end position="122"/>
    </location>
</feature>
<dbReference type="PANTHER" id="PTHR21624">
    <property type="entry name" value="STEROL DESATURASE-RELATED PROTEIN"/>
    <property type="match status" value="1"/>
</dbReference>
<keyword evidence="2 7" id="KW-0812">Transmembrane</keyword>
<organism evidence="9 10">
    <name type="scientific">Candidatus Paraluminiphilus aquimaris</name>
    <dbReference type="NCBI Taxonomy" id="2518994"/>
    <lineage>
        <taxon>Bacteria</taxon>
        <taxon>Pseudomonadati</taxon>
        <taxon>Pseudomonadota</taxon>
        <taxon>Gammaproteobacteria</taxon>
        <taxon>Cellvibrionales</taxon>
        <taxon>Halieaceae</taxon>
        <taxon>Candidatus Paraluminiphilus</taxon>
    </lineage>
</organism>
<protein>
    <submittedName>
        <fullName evidence="9">Fatty acid hydroxylase family protein</fullName>
    </submittedName>
</protein>
<dbReference type="Pfam" id="PF04116">
    <property type="entry name" value="FA_hydroxylase"/>
    <property type="match status" value="1"/>
</dbReference>
<evidence type="ECO:0000256" key="4">
    <source>
        <dbReference type="ARBA" id="ARBA00023002"/>
    </source>
</evidence>
<accession>A0ABY6Q6L2</accession>
<reference evidence="9 10" key="1">
    <citation type="submission" date="2019-02" db="EMBL/GenBank/DDBJ databases">
        <title>Halieaceae_genomes.</title>
        <authorList>
            <person name="Li S.-H."/>
        </authorList>
    </citation>
    <scope>NUCLEOTIDE SEQUENCE [LARGE SCALE GENOMIC DNA]</scope>
    <source>
        <strain evidence="9 10">JH123</strain>
    </source>
</reference>
<feature type="domain" description="Fatty acid hydroxylase" evidence="8">
    <location>
        <begin position="109"/>
        <end position="243"/>
    </location>
</feature>
<dbReference type="RefSeq" id="WP_279243116.1">
    <property type="nucleotide sequence ID" value="NZ_CP036501.1"/>
</dbReference>
<feature type="transmembrane region" description="Helical" evidence="7">
    <location>
        <begin position="59"/>
        <end position="85"/>
    </location>
</feature>
<keyword evidence="3 7" id="KW-1133">Transmembrane helix</keyword>
<evidence type="ECO:0000256" key="6">
    <source>
        <dbReference type="ARBA" id="ARBA00023136"/>
    </source>
</evidence>
<comment type="subcellular location">
    <subcellularLocation>
        <location evidence="1">Endomembrane system</location>
        <topology evidence="1">Multi-pass membrane protein</topology>
    </subcellularLocation>
</comment>
<feature type="transmembrane region" description="Helical" evidence="7">
    <location>
        <begin position="162"/>
        <end position="188"/>
    </location>
</feature>